<evidence type="ECO:0000256" key="4">
    <source>
        <dbReference type="ARBA" id="ARBA00022692"/>
    </source>
</evidence>
<feature type="transmembrane region" description="Helical" evidence="7">
    <location>
        <begin position="53"/>
        <end position="73"/>
    </location>
</feature>
<evidence type="ECO:0000256" key="3">
    <source>
        <dbReference type="ARBA" id="ARBA00022475"/>
    </source>
</evidence>
<organism evidence="10 11">
    <name type="scientific">Nakamurella leprariae</name>
    <dbReference type="NCBI Taxonomy" id="2803911"/>
    <lineage>
        <taxon>Bacteria</taxon>
        <taxon>Bacillati</taxon>
        <taxon>Actinomycetota</taxon>
        <taxon>Actinomycetes</taxon>
        <taxon>Nakamurellales</taxon>
        <taxon>Nakamurellaceae</taxon>
        <taxon>Nakamurella</taxon>
    </lineage>
</organism>
<accession>A0A939BXC4</accession>
<reference evidence="10" key="1">
    <citation type="submission" date="2021-01" db="EMBL/GenBank/DDBJ databases">
        <title>YIM 132084 draft genome.</title>
        <authorList>
            <person name="An D."/>
        </authorList>
    </citation>
    <scope>NUCLEOTIDE SEQUENCE</scope>
    <source>
        <strain evidence="10">YIM 132084</strain>
    </source>
</reference>
<dbReference type="Pfam" id="PF00528">
    <property type="entry name" value="BPD_transp_1"/>
    <property type="match status" value="1"/>
</dbReference>
<sequence>MTIEVPLLEAATNTQEPTDRRPNGPVTPTRSPRPSRRAGLGEWLGGVVRRPGLVLSVVWLVIVVLAALIPTLLTSVDPLRAVPRQKLLEPSWAHLFGTDQLGRDLFARVVHGAALSLGSALLAVLVGIVVGSLLGLVAGFVRGVFDEVLMRIVDVLLAIPALLLSLALVTALGFGTVKVAIAVGITSVAACARVMRSEVLRVRESAYIEAARAGGARWSRILFRHVLPNAAGPVLVLATLEFGTAILAVSALSFLGYGAVPPAPEWGSLVAQGRDFLSTAWWLTTMPGLTIAITVLAAGRLSRALGGQDGVRR</sequence>
<dbReference type="GO" id="GO:0055085">
    <property type="term" value="P:transmembrane transport"/>
    <property type="evidence" value="ECO:0007669"/>
    <property type="project" value="InterPro"/>
</dbReference>
<dbReference type="SUPFAM" id="SSF161098">
    <property type="entry name" value="MetI-like"/>
    <property type="match status" value="1"/>
</dbReference>
<dbReference type="PANTHER" id="PTHR43386:SF1">
    <property type="entry name" value="D,D-DIPEPTIDE TRANSPORT SYSTEM PERMEASE PROTEIN DDPC-RELATED"/>
    <property type="match status" value="1"/>
</dbReference>
<proteinExistence type="inferred from homology"/>
<dbReference type="GO" id="GO:0005886">
    <property type="term" value="C:plasma membrane"/>
    <property type="evidence" value="ECO:0007669"/>
    <property type="project" value="UniProtKB-SubCell"/>
</dbReference>
<evidence type="ECO:0000256" key="8">
    <source>
        <dbReference type="SAM" id="MobiDB-lite"/>
    </source>
</evidence>
<feature type="transmembrane region" description="Helical" evidence="7">
    <location>
        <begin position="280"/>
        <end position="298"/>
    </location>
</feature>
<name>A0A939BXC4_9ACTN</name>
<evidence type="ECO:0000256" key="2">
    <source>
        <dbReference type="ARBA" id="ARBA00022448"/>
    </source>
</evidence>
<evidence type="ECO:0000313" key="11">
    <source>
        <dbReference type="Proteomes" id="UP000663792"/>
    </source>
</evidence>
<dbReference type="Gene3D" id="1.10.3720.10">
    <property type="entry name" value="MetI-like"/>
    <property type="match status" value="1"/>
</dbReference>
<comment type="similarity">
    <text evidence="7">Belongs to the binding-protein-dependent transport system permease family.</text>
</comment>
<keyword evidence="5 7" id="KW-1133">Transmembrane helix</keyword>
<dbReference type="PROSITE" id="PS50928">
    <property type="entry name" value="ABC_TM1"/>
    <property type="match status" value="1"/>
</dbReference>
<dbReference type="AlphaFoldDB" id="A0A939BXC4"/>
<evidence type="ECO:0000256" key="5">
    <source>
        <dbReference type="ARBA" id="ARBA00022989"/>
    </source>
</evidence>
<dbReference type="RefSeq" id="WP_205258780.1">
    <property type="nucleotide sequence ID" value="NZ_JAERWK010000001.1"/>
</dbReference>
<protein>
    <submittedName>
        <fullName evidence="10">ABC transporter permease</fullName>
    </submittedName>
</protein>
<comment type="caution">
    <text evidence="10">The sequence shown here is derived from an EMBL/GenBank/DDBJ whole genome shotgun (WGS) entry which is preliminary data.</text>
</comment>
<feature type="domain" description="ABC transmembrane type-1" evidence="9">
    <location>
        <begin position="113"/>
        <end position="302"/>
    </location>
</feature>
<feature type="region of interest" description="Disordered" evidence="8">
    <location>
        <begin position="1"/>
        <end position="37"/>
    </location>
</feature>
<dbReference type="InterPro" id="IPR035906">
    <property type="entry name" value="MetI-like_sf"/>
</dbReference>
<feature type="transmembrane region" description="Helical" evidence="7">
    <location>
        <begin position="148"/>
        <end position="169"/>
    </location>
</feature>
<evidence type="ECO:0000313" key="10">
    <source>
        <dbReference type="EMBL" id="MBM9465835.1"/>
    </source>
</evidence>
<keyword evidence="2 7" id="KW-0813">Transport</keyword>
<dbReference type="InterPro" id="IPR050366">
    <property type="entry name" value="BP-dependent_transpt_permease"/>
</dbReference>
<dbReference type="EMBL" id="JAERWK010000001">
    <property type="protein sequence ID" value="MBM9465835.1"/>
    <property type="molecule type" value="Genomic_DNA"/>
</dbReference>
<feature type="transmembrane region" description="Helical" evidence="7">
    <location>
        <begin position="234"/>
        <end position="260"/>
    </location>
</feature>
<dbReference type="PANTHER" id="PTHR43386">
    <property type="entry name" value="OLIGOPEPTIDE TRANSPORT SYSTEM PERMEASE PROTEIN APPC"/>
    <property type="match status" value="1"/>
</dbReference>
<keyword evidence="4 7" id="KW-0812">Transmembrane</keyword>
<gene>
    <name evidence="10" type="ORF">JL106_00905</name>
</gene>
<keyword evidence="6 7" id="KW-0472">Membrane</keyword>
<dbReference type="InterPro" id="IPR000515">
    <property type="entry name" value="MetI-like"/>
</dbReference>
<keyword evidence="3" id="KW-1003">Cell membrane</keyword>
<dbReference type="CDD" id="cd06261">
    <property type="entry name" value="TM_PBP2"/>
    <property type="match status" value="1"/>
</dbReference>
<dbReference type="Proteomes" id="UP000663792">
    <property type="component" value="Unassembled WGS sequence"/>
</dbReference>
<evidence type="ECO:0000256" key="1">
    <source>
        <dbReference type="ARBA" id="ARBA00004651"/>
    </source>
</evidence>
<evidence type="ECO:0000259" key="9">
    <source>
        <dbReference type="PROSITE" id="PS50928"/>
    </source>
</evidence>
<evidence type="ECO:0000256" key="6">
    <source>
        <dbReference type="ARBA" id="ARBA00023136"/>
    </source>
</evidence>
<keyword evidence="11" id="KW-1185">Reference proteome</keyword>
<evidence type="ECO:0000256" key="7">
    <source>
        <dbReference type="RuleBase" id="RU363032"/>
    </source>
</evidence>
<comment type="subcellular location">
    <subcellularLocation>
        <location evidence="1 7">Cell membrane</location>
        <topology evidence="1 7">Multi-pass membrane protein</topology>
    </subcellularLocation>
</comment>
<feature type="transmembrane region" description="Helical" evidence="7">
    <location>
        <begin position="120"/>
        <end position="141"/>
    </location>
</feature>